<dbReference type="InterPro" id="IPR043128">
    <property type="entry name" value="Rev_trsase/Diguanyl_cyclase"/>
</dbReference>
<dbReference type="CDD" id="cd01948">
    <property type="entry name" value="EAL"/>
    <property type="match status" value="1"/>
</dbReference>
<dbReference type="InterPro" id="IPR000160">
    <property type="entry name" value="GGDEF_dom"/>
</dbReference>
<protein>
    <submittedName>
        <fullName evidence="4">Diguanylate cyclase (GGDEF) domain-containing protein</fullName>
    </submittedName>
</protein>
<dbReference type="Gene3D" id="3.20.20.450">
    <property type="entry name" value="EAL domain"/>
    <property type="match status" value="1"/>
</dbReference>
<feature type="domain" description="EAL" evidence="2">
    <location>
        <begin position="461"/>
        <end position="711"/>
    </location>
</feature>
<dbReference type="CDD" id="cd01949">
    <property type="entry name" value="GGDEF"/>
    <property type="match status" value="1"/>
</dbReference>
<dbReference type="PROSITE" id="PS50883">
    <property type="entry name" value="EAL"/>
    <property type="match status" value="1"/>
</dbReference>
<evidence type="ECO:0000259" key="3">
    <source>
        <dbReference type="PROSITE" id="PS50887"/>
    </source>
</evidence>
<dbReference type="PROSITE" id="PS50887">
    <property type="entry name" value="GGDEF"/>
    <property type="match status" value="1"/>
</dbReference>
<dbReference type="EMBL" id="FOTF01000018">
    <property type="protein sequence ID" value="SFL42583.1"/>
    <property type="molecule type" value="Genomic_DNA"/>
</dbReference>
<dbReference type="InterPro" id="IPR035919">
    <property type="entry name" value="EAL_sf"/>
</dbReference>
<dbReference type="GO" id="GO:0071111">
    <property type="term" value="F:cyclic-guanylate-specific phosphodiesterase activity"/>
    <property type="evidence" value="ECO:0007669"/>
    <property type="project" value="InterPro"/>
</dbReference>
<dbReference type="PANTHER" id="PTHR33121">
    <property type="entry name" value="CYCLIC DI-GMP PHOSPHODIESTERASE PDEF"/>
    <property type="match status" value="1"/>
</dbReference>
<keyword evidence="5" id="KW-1185">Reference proteome</keyword>
<feature type="transmembrane region" description="Helical" evidence="1">
    <location>
        <begin position="250"/>
        <end position="273"/>
    </location>
</feature>
<dbReference type="SUPFAM" id="SSF141868">
    <property type="entry name" value="EAL domain-like"/>
    <property type="match status" value="1"/>
</dbReference>
<dbReference type="Proteomes" id="UP000199550">
    <property type="component" value="Unassembled WGS sequence"/>
</dbReference>
<dbReference type="InterPro" id="IPR029787">
    <property type="entry name" value="Nucleotide_cyclase"/>
</dbReference>
<keyword evidence="1" id="KW-0812">Transmembrane</keyword>
<dbReference type="Pfam" id="PF00990">
    <property type="entry name" value="GGDEF"/>
    <property type="match status" value="1"/>
</dbReference>
<gene>
    <name evidence="4" type="ORF">SAMN04488004_11834</name>
</gene>
<dbReference type="InterPro" id="IPR050706">
    <property type="entry name" value="Cyclic-di-GMP_PDE-like"/>
</dbReference>
<dbReference type="AlphaFoldDB" id="A0A1I4HLH8"/>
<dbReference type="SUPFAM" id="SSF55073">
    <property type="entry name" value="Nucleotide cyclase"/>
    <property type="match status" value="1"/>
</dbReference>
<keyword evidence="1" id="KW-1133">Transmembrane helix</keyword>
<dbReference type="SMART" id="SM00052">
    <property type="entry name" value="EAL"/>
    <property type="match status" value="1"/>
</dbReference>
<name>A0A1I4HLH8_9RHOB</name>
<accession>A0A1I4HLH8</accession>
<organism evidence="4 5">
    <name type="scientific">Loktanella salsilacus</name>
    <dbReference type="NCBI Taxonomy" id="195913"/>
    <lineage>
        <taxon>Bacteria</taxon>
        <taxon>Pseudomonadati</taxon>
        <taxon>Pseudomonadota</taxon>
        <taxon>Alphaproteobacteria</taxon>
        <taxon>Rhodobacterales</taxon>
        <taxon>Roseobacteraceae</taxon>
        <taxon>Loktanella</taxon>
    </lineage>
</organism>
<reference evidence="4 5" key="1">
    <citation type="submission" date="2016-10" db="EMBL/GenBank/DDBJ databases">
        <authorList>
            <person name="de Groot N.N."/>
        </authorList>
    </citation>
    <scope>NUCLEOTIDE SEQUENCE [LARGE SCALE GENOMIC DNA]</scope>
    <source>
        <strain evidence="4 5">DSM 16199</strain>
    </source>
</reference>
<dbReference type="NCBIfam" id="TIGR00254">
    <property type="entry name" value="GGDEF"/>
    <property type="match status" value="1"/>
</dbReference>
<evidence type="ECO:0000256" key="1">
    <source>
        <dbReference type="SAM" id="Phobius"/>
    </source>
</evidence>
<keyword evidence="1" id="KW-0472">Membrane</keyword>
<feature type="domain" description="GGDEF" evidence="3">
    <location>
        <begin position="318"/>
        <end position="452"/>
    </location>
</feature>
<evidence type="ECO:0000259" key="2">
    <source>
        <dbReference type="PROSITE" id="PS50883"/>
    </source>
</evidence>
<sequence>MSMYTPRKMTLMSLLSVIIFLAVVGSGVVMFSSELDRRVVDDSTQLVSRYLNSQREMLSALSDDYNNWDVAYDNIRDGDMDSFYENYASGAEGGDVFTELHILNAFNHRSTSWTQGSADVPVYDDSYTAGLARTVRTMMAGRPIMPQTSFQFYTFDEGGFKLHAASYVMPTDPIRLRTLTTTDASVAIMTRVIDQDALTKMGRDLLLTQVTLSAAPIADRSYFAVLGPDGAVVAYVNWISAQPGSELVRWMLPWLLLVSLVFVAVSSAIAIVAHRNATMLLAREESANRAARTDSLTGIANRMAFNEGLKNQSTALRNSVALIYLDLNNFKKINDTFGHEVGDAVVIGVSARLSELSKNNTLVARMGGDEFSVVITNCADAKAEASAVLLQIEALLEQPLIINQNSFNLSAAIGVAINDNIVQEPSEMLRRADVAMYHAKRSSDQSAQFYDDGIDQTAKEDFLIERALRASIEMPDELDILFQPMVSARTGQFVKAEALARWHSKTIGHVSPEIFITIAERSGLIGELGQILFEKICSRIVEYPDLHVSVNVSPIQLQDDAYLLDMNRIVAKYDIAPSRIEFELTEGIIVENRQLAAVRLKLMHDMGFKTSLDDFGTGFSSIGYLRHMPFDTLKIDRSFLLEGASEPKCLQLIKSMIIVGQSMGQSVVCEGIETEAQAKLVKSFGCDLFQGYLFDKPIPIEVLAQKYLKNYSHKVA</sequence>
<dbReference type="Gene3D" id="3.30.70.270">
    <property type="match status" value="1"/>
</dbReference>
<dbReference type="InterPro" id="IPR001633">
    <property type="entry name" value="EAL_dom"/>
</dbReference>
<proteinExistence type="predicted"/>
<dbReference type="SMART" id="SM00267">
    <property type="entry name" value="GGDEF"/>
    <property type="match status" value="1"/>
</dbReference>
<dbReference type="Pfam" id="PF00563">
    <property type="entry name" value="EAL"/>
    <property type="match status" value="1"/>
</dbReference>
<dbReference type="PANTHER" id="PTHR33121:SF70">
    <property type="entry name" value="SIGNALING PROTEIN YKOW"/>
    <property type="match status" value="1"/>
</dbReference>
<evidence type="ECO:0000313" key="4">
    <source>
        <dbReference type="EMBL" id="SFL42583.1"/>
    </source>
</evidence>
<evidence type="ECO:0000313" key="5">
    <source>
        <dbReference type="Proteomes" id="UP000199550"/>
    </source>
</evidence>
<dbReference type="STRING" id="195913.SAMN04488004_11834"/>